<dbReference type="Gene3D" id="1.10.340.30">
    <property type="entry name" value="Hypothetical protein, domain 2"/>
    <property type="match status" value="1"/>
</dbReference>
<feature type="compositionally biased region" description="Low complexity" evidence="3">
    <location>
        <begin position="95"/>
        <end position="104"/>
    </location>
</feature>
<dbReference type="InterPro" id="IPR011257">
    <property type="entry name" value="DNA_glycosylase"/>
</dbReference>
<dbReference type="GO" id="GO:0006281">
    <property type="term" value="P:DNA repair"/>
    <property type="evidence" value="ECO:0007669"/>
    <property type="project" value="InterPro"/>
</dbReference>
<dbReference type="SUPFAM" id="SSF48150">
    <property type="entry name" value="DNA-glycosylase"/>
    <property type="match status" value="1"/>
</dbReference>
<dbReference type="PANTHER" id="PTHR15074:SF0">
    <property type="entry name" value="METHYL-CPG-BINDING DOMAIN PROTEIN 4-LIKE PROTEIN"/>
    <property type="match status" value="1"/>
</dbReference>
<dbReference type="GO" id="GO:0005634">
    <property type="term" value="C:nucleus"/>
    <property type="evidence" value="ECO:0007669"/>
    <property type="project" value="UniProtKB-SubCell"/>
</dbReference>
<feature type="region of interest" description="Disordered" evidence="3">
    <location>
        <begin position="46"/>
        <end position="113"/>
    </location>
</feature>
<name>A0A6A5VTG2_9PLEO</name>
<dbReference type="EMBL" id="ML976657">
    <property type="protein sequence ID" value="KAF1979880.1"/>
    <property type="molecule type" value="Genomic_DNA"/>
</dbReference>
<reference evidence="4" key="1">
    <citation type="journal article" date="2020" name="Stud. Mycol.">
        <title>101 Dothideomycetes genomes: a test case for predicting lifestyles and emergence of pathogens.</title>
        <authorList>
            <person name="Haridas S."/>
            <person name="Albert R."/>
            <person name="Binder M."/>
            <person name="Bloem J."/>
            <person name="Labutti K."/>
            <person name="Salamov A."/>
            <person name="Andreopoulos B."/>
            <person name="Baker S."/>
            <person name="Barry K."/>
            <person name="Bills G."/>
            <person name="Bluhm B."/>
            <person name="Cannon C."/>
            <person name="Castanera R."/>
            <person name="Culley D."/>
            <person name="Daum C."/>
            <person name="Ezra D."/>
            <person name="Gonzalez J."/>
            <person name="Henrissat B."/>
            <person name="Kuo A."/>
            <person name="Liang C."/>
            <person name="Lipzen A."/>
            <person name="Lutzoni F."/>
            <person name="Magnuson J."/>
            <person name="Mondo S."/>
            <person name="Nolan M."/>
            <person name="Ohm R."/>
            <person name="Pangilinan J."/>
            <person name="Park H.-J."/>
            <person name="Ramirez L."/>
            <person name="Alfaro M."/>
            <person name="Sun H."/>
            <person name="Tritt A."/>
            <person name="Yoshinaga Y."/>
            <person name="Zwiers L.-H."/>
            <person name="Turgeon B."/>
            <person name="Goodwin S."/>
            <person name="Spatafora J."/>
            <person name="Crous P."/>
            <person name="Grigoriev I."/>
        </authorList>
    </citation>
    <scope>NUCLEOTIDE SEQUENCE</scope>
    <source>
        <strain evidence="4">CBS 107.79</strain>
    </source>
</reference>
<organism evidence="4 5">
    <name type="scientific">Bimuria novae-zelandiae CBS 107.79</name>
    <dbReference type="NCBI Taxonomy" id="1447943"/>
    <lineage>
        <taxon>Eukaryota</taxon>
        <taxon>Fungi</taxon>
        <taxon>Dikarya</taxon>
        <taxon>Ascomycota</taxon>
        <taxon>Pezizomycotina</taxon>
        <taxon>Dothideomycetes</taxon>
        <taxon>Pleosporomycetidae</taxon>
        <taxon>Pleosporales</taxon>
        <taxon>Massarineae</taxon>
        <taxon>Didymosphaeriaceae</taxon>
        <taxon>Bimuria</taxon>
    </lineage>
</organism>
<dbReference type="Proteomes" id="UP000800036">
    <property type="component" value="Unassembled WGS sequence"/>
</dbReference>
<accession>A0A6A5VTG2</accession>
<evidence type="ECO:0000256" key="1">
    <source>
        <dbReference type="ARBA" id="ARBA00004123"/>
    </source>
</evidence>
<dbReference type="GO" id="GO:0003677">
    <property type="term" value="F:DNA binding"/>
    <property type="evidence" value="ECO:0007669"/>
    <property type="project" value="InterPro"/>
</dbReference>
<dbReference type="AlphaFoldDB" id="A0A6A5VTG2"/>
<feature type="compositionally biased region" description="Low complexity" evidence="3">
    <location>
        <begin position="61"/>
        <end position="75"/>
    </location>
</feature>
<comment type="subcellular location">
    <subcellularLocation>
        <location evidence="1">Nucleus</location>
    </subcellularLocation>
</comment>
<keyword evidence="5" id="KW-1185">Reference proteome</keyword>
<evidence type="ECO:0000313" key="4">
    <source>
        <dbReference type="EMBL" id="KAF1979880.1"/>
    </source>
</evidence>
<evidence type="ECO:0008006" key="6">
    <source>
        <dbReference type="Google" id="ProtNLM"/>
    </source>
</evidence>
<dbReference type="OrthoDB" id="10265068at2759"/>
<gene>
    <name evidence="4" type="ORF">BU23DRAFT_549064</name>
</gene>
<dbReference type="PANTHER" id="PTHR15074">
    <property type="entry name" value="METHYL-CPG-BINDING PROTEIN"/>
    <property type="match status" value="1"/>
</dbReference>
<proteinExistence type="predicted"/>
<feature type="compositionally biased region" description="Basic residues" evidence="3">
    <location>
        <begin position="47"/>
        <end position="58"/>
    </location>
</feature>
<sequence length="314" mass="35091">MANNRHELLSPAQLIARACASLESGSSVLAQAATDLSSATALLNRSITRRPQRSKQNHTHSTISKPATKPPTTSTYFPYVPSPSPKPKKKAVAGPTTSPFFPEPFSRERTPPGLKFKLQTPEFGLIQERICESLFALVVQAMLWNKTKGTAARPVLWKVLCTYPTPDALAVADPREVQEVIRILGLQERRALSLVKMAKTWVAAPPCAERRYARRDYPKKGCNRDAGDRELLEPGDPREGWEIGHLPGVGEYALDSYRIFGRDRLRGLQGVEGVEPEWKRVVPRDKELGPYVKFKWAQEGWEYDFATGARSRGE</sequence>
<keyword evidence="2" id="KW-0539">Nucleus</keyword>
<evidence type="ECO:0000313" key="5">
    <source>
        <dbReference type="Proteomes" id="UP000800036"/>
    </source>
</evidence>
<protein>
    <recommendedName>
        <fullName evidence="6">DNA glycosylase</fullName>
    </recommendedName>
</protein>
<dbReference type="GO" id="GO:0003824">
    <property type="term" value="F:catalytic activity"/>
    <property type="evidence" value="ECO:0007669"/>
    <property type="project" value="InterPro"/>
</dbReference>
<evidence type="ECO:0000256" key="2">
    <source>
        <dbReference type="ARBA" id="ARBA00023242"/>
    </source>
</evidence>
<dbReference type="InterPro" id="IPR045138">
    <property type="entry name" value="MeCP2/MBD4"/>
</dbReference>
<evidence type="ECO:0000256" key="3">
    <source>
        <dbReference type="SAM" id="MobiDB-lite"/>
    </source>
</evidence>